<accession>A0A8K2A8K8</accession>
<evidence type="ECO:0000256" key="4">
    <source>
        <dbReference type="HAMAP-Rule" id="MF_01930"/>
    </source>
</evidence>
<dbReference type="CDD" id="cd08645">
    <property type="entry name" value="FMT_core_GART"/>
    <property type="match status" value="1"/>
</dbReference>
<dbReference type="NCBIfam" id="TIGR00639">
    <property type="entry name" value="PurN"/>
    <property type="match status" value="1"/>
</dbReference>
<comment type="caution">
    <text evidence="6">The sequence shown here is derived from an EMBL/GenBank/DDBJ whole genome shotgun (WGS) entry which is preliminary data.</text>
</comment>
<protein>
    <recommendedName>
        <fullName evidence="4">Phosphoribosylglycinamide formyltransferase</fullName>
        <ecNumber evidence="4">2.1.2.2</ecNumber>
    </recommendedName>
    <alternativeName>
        <fullName evidence="4">5'-phosphoribosylglycinamide transformylase</fullName>
    </alternativeName>
    <alternativeName>
        <fullName evidence="4">GAR transformylase</fullName>
        <shortName evidence="4">GART</shortName>
    </alternativeName>
</protein>
<keyword evidence="7" id="KW-1185">Reference proteome</keyword>
<dbReference type="InterPro" id="IPR002376">
    <property type="entry name" value="Formyl_transf_N"/>
</dbReference>
<dbReference type="PANTHER" id="PTHR43369">
    <property type="entry name" value="PHOSPHORIBOSYLGLYCINAMIDE FORMYLTRANSFERASE"/>
    <property type="match status" value="1"/>
</dbReference>
<reference evidence="6" key="1">
    <citation type="submission" date="2019-12" db="EMBL/GenBank/DDBJ databases">
        <title>High-Quality draft genome sequences of three cyanobacteria isolated from the limestone walls of the Old Cathedral of Coimbra.</title>
        <authorList>
            <person name="Tiago I."/>
            <person name="Soares F."/>
            <person name="Portugal A."/>
        </authorList>
    </citation>
    <scope>NUCLEOTIDE SEQUENCE [LARGE SCALE GENOMIC DNA]</scope>
    <source>
        <strain evidence="6">C</strain>
    </source>
</reference>
<dbReference type="SUPFAM" id="SSF53328">
    <property type="entry name" value="Formyltransferase"/>
    <property type="match status" value="1"/>
</dbReference>
<dbReference type="EMBL" id="WVIC01000022">
    <property type="protein sequence ID" value="NCJ07210.1"/>
    <property type="molecule type" value="Genomic_DNA"/>
</dbReference>
<evidence type="ECO:0000256" key="2">
    <source>
        <dbReference type="ARBA" id="ARBA00022679"/>
    </source>
</evidence>
<dbReference type="PANTHER" id="PTHR43369:SF2">
    <property type="entry name" value="PHOSPHORIBOSYLGLYCINAMIDE FORMYLTRANSFERASE"/>
    <property type="match status" value="1"/>
</dbReference>
<keyword evidence="3 4" id="KW-0658">Purine biosynthesis</keyword>
<comment type="caution">
    <text evidence="4">Lacks conserved residue(s) required for the propagation of feature annotation.</text>
</comment>
<comment type="function">
    <text evidence="4">Catalyzes the transfer of a formyl group from 10-formyltetrahydrofolate to 5-phospho-ribosyl-glycinamide (GAR), producing 5-phospho-ribosyl-N-formylglycinamide (FGAR) and tetrahydrofolate.</text>
</comment>
<dbReference type="Proteomes" id="UP000607397">
    <property type="component" value="Unassembled WGS sequence"/>
</dbReference>
<comment type="catalytic activity">
    <reaction evidence="4">
        <text>N(1)-(5-phospho-beta-D-ribosyl)glycinamide + (6R)-10-formyltetrahydrofolate = N(2)-formyl-N(1)-(5-phospho-beta-D-ribosyl)glycinamide + (6S)-5,6,7,8-tetrahydrofolate + H(+)</text>
        <dbReference type="Rhea" id="RHEA:15053"/>
        <dbReference type="ChEBI" id="CHEBI:15378"/>
        <dbReference type="ChEBI" id="CHEBI:57453"/>
        <dbReference type="ChEBI" id="CHEBI:143788"/>
        <dbReference type="ChEBI" id="CHEBI:147286"/>
        <dbReference type="ChEBI" id="CHEBI:195366"/>
        <dbReference type="EC" id="2.1.2.2"/>
    </reaction>
</comment>
<feature type="binding site" evidence="4">
    <location>
        <begin position="43"/>
        <end position="45"/>
    </location>
    <ligand>
        <name>N(1)-(5-phospho-beta-D-ribosyl)glycinamide</name>
        <dbReference type="ChEBI" id="CHEBI:143788"/>
    </ligand>
</feature>
<evidence type="ECO:0000313" key="7">
    <source>
        <dbReference type="Proteomes" id="UP000607397"/>
    </source>
</evidence>
<proteinExistence type="inferred from homology"/>
<dbReference type="RefSeq" id="WP_161825684.1">
    <property type="nucleotide sequence ID" value="NZ_WVIC01000022.1"/>
</dbReference>
<dbReference type="HAMAP" id="MF_01930">
    <property type="entry name" value="PurN"/>
    <property type="match status" value="1"/>
</dbReference>
<dbReference type="GO" id="GO:0006189">
    <property type="term" value="P:'de novo' IMP biosynthetic process"/>
    <property type="evidence" value="ECO:0007669"/>
    <property type="project" value="UniProtKB-UniRule"/>
</dbReference>
<gene>
    <name evidence="4" type="primary">purN</name>
    <name evidence="6" type="ORF">GS597_11980</name>
</gene>
<comment type="similarity">
    <text evidence="4">Belongs to the GART family.</text>
</comment>
<feature type="binding site" evidence="4">
    <location>
        <position position="96"/>
    </location>
    <ligand>
        <name>(6R)-10-formyltetrahydrofolate</name>
        <dbReference type="ChEBI" id="CHEBI:195366"/>
    </ligand>
</feature>
<name>A0A8K2A8K8_9CYAN</name>
<feature type="binding site" evidence="4">
    <location>
        <position position="138"/>
    </location>
    <ligand>
        <name>(6R)-10-formyltetrahydrofolate</name>
        <dbReference type="ChEBI" id="CHEBI:195366"/>
    </ligand>
</feature>
<organism evidence="6 7">
    <name type="scientific">Petrachloros mirabilis ULC683</name>
    <dbReference type="NCBI Taxonomy" id="2781853"/>
    <lineage>
        <taxon>Bacteria</taxon>
        <taxon>Bacillati</taxon>
        <taxon>Cyanobacteriota</taxon>
        <taxon>Cyanophyceae</taxon>
        <taxon>Synechococcales</taxon>
        <taxon>Petrachlorosaceae</taxon>
        <taxon>Petrachloros</taxon>
        <taxon>Petrachloros mirabilis</taxon>
    </lineage>
</organism>
<dbReference type="UniPathway" id="UPA00074">
    <property type="reaction ID" value="UER00126"/>
</dbReference>
<feature type="domain" description="Formyl transferase N-terminal" evidence="5">
    <location>
        <begin position="34"/>
        <end position="213"/>
    </location>
</feature>
<feature type="site" description="Raises pKa of active site His" evidence="4">
    <location>
        <position position="176"/>
    </location>
</feature>
<dbReference type="Gene3D" id="3.40.50.170">
    <property type="entry name" value="Formyl transferase, N-terminal domain"/>
    <property type="match status" value="1"/>
</dbReference>
<dbReference type="InterPro" id="IPR004607">
    <property type="entry name" value="GART"/>
</dbReference>
<evidence type="ECO:0000256" key="3">
    <source>
        <dbReference type="ARBA" id="ARBA00022755"/>
    </source>
</evidence>
<dbReference type="EC" id="2.1.2.2" evidence="4"/>
<sequence>MSSKESVAEPAQASLISPLNLEPPAPMDRALPLKLGVLASGSGTNFEAIARAIAQHRLHAQIQGLIYNNPGAKAAQRAQDWNIPTRLINHRHYANRETFDQVVVETLRDLEVEWVVMAGWMRRATPVLVDAFAGRMLNIHPSLLPSFPGIRAVEQALAYGVKITGCTVHWVSLDVDSGPILIQAAVPIYPDDTADSLHQRIQVQEHRIIVKALTLVAQHHNAVPCR</sequence>
<feature type="active site" description="Proton donor" evidence="4">
    <location>
        <position position="140"/>
    </location>
</feature>
<comment type="pathway">
    <text evidence="1 4">Purine metabolism; IMP biosynthesis via de novo pathway; N(2)-formyl-N(1)-(5-phospho-D-ribosyl)glycinamide from N(1)-(5-phospho-D-ribosyl)glycinamide (10-formyl THF route): step 1/1.</text>
</comment>
<dbReference type="Pfam" id="PF00551">
    <property type="entry name" value="Formyl_trans_N"/>
    <property type="match status" value="1"/>
</dbReference>
<keyword evidence="2 4" id="KW-0808">Transferase</keyword>
<evidence type="ECO:0000259" key="5">
    <source>
        <dbReference type="Pfam" id="PF00551"/>
    </source>
</evidence>
<evidence type="ECO:0000313" key="6">
    <source>
        <dbReference type="EMBL" id="NCJ07210.1"/>
    </source>
</evidence>
<dbReference type="InterPro" id="IPR036477">
    <property type="entry name" value="Formyl_transf_N_sf"/>
</dbReference>
<evidence type="ECO:0000256" key="1">
    <source>
        <dbReference type="ARBA" id="ARBA00005054"/>
    </source>
</evidence>
<dbReference type="AlphaFoldDB" id="A0A8K2A8K8"/>
<dbReference type="GO" id="GO:0004644">
    <property type="term" value="F:phosphoribosylglycinamide formyltransferase activity"/>
    <property type="evidence" value="ECO:0007669"/>
    <property type="project" value="UniProtKB-UniRule"/>
</dbReference>
<dbReference type="GO" id="GO:0005829">
    <property type="term" value="C:cytosol"/>
    <property type="evidence" value="ECO:0007669"/>
    <property type="project" value="TreeGrafter"/>
</dbReference>